<organism evidence="1 2">
    <name type="scientific">Paenisporosarcina cavernae</name>
    <dbReference type="NCBI Taxonomy" id="2320858"/>
    <lineage>
        <taxon>Bacteria</taxon>
        <taxon>Bacillati</taxon>
        <taxon>Bacillota</taxon>
        <taxon>Bacilli</taxon>
        <taxon>Bacillales</taxon>
        <taxon>Caryophanaceae</taxon>
        <taxon>Paenisporosarcina</taxon>
    </lineage>
</organism>
<sequence length="67" mass="7545">MRFNPISYISVDIVLNFILTSQRSSGKDVLSAREALLSAQKAYQLARMSLLSHIASKNMMTKRKARS</sequence>
<gene>
    <name evidence="1" type="ORF">D3873_04340</name>
</gene>
<dbReference type="KEGG" id="paek:D3873_04340"/>
<dbReference type="Proteomes" id="UP000265725">
    <property type="component" value="Chromosome"/>
</dbReference>
<evidence type="ECO:0000313" key="1">
    <source>
        <dbReference type="EMBL" id="AYC29144.1"/>
    </source>
</evidence>
<name>A0A385YRM5_9BACL</name>
<dbReference type="EMBL" id="CP032418">
    <property type="protein sequence ID" value="AYC29144.1"/>
    <property type="molecule type" value="Genomic_DNA"/>
</dbReference>
<proteinExistence type="predicted"/>
<protein>
    <submittedName>
        <fullName evidence="1">Uncharacterized protein</fullName>
    </submittedName>
</protein>
<reference evidence="2" key="1">
    <citation type="submission" date="2018-09" db="EMBL/GenBank/DDBJ databases">
        <authorList>
            <person name="Zhu H."/>
        </authorList>
    </citation>
    <scope>NUCLEOTIDE SEQUENCE [LARGE SCALE GENOMIC DNA]</scope>
    <source>
        <strain evidence="2">K2R23-3</strain>
    </source>
</reference>
<keyword evidence="2" id="KW-1185">Reference proteome</keyword>
<dbReference type="AlphaFoldDB" id="A0A385YRM5"/>
<evidence type="ECO:0000313" key="2">
    <source>
        <dbReference type="Proteomes" id="UP000265725"/>
    </source>
</evidence>
<accession>A0A385YRM5</accession>